<reference evidence="1" key="1">
    <citation type="submission" date="2021-06" db="EMBL/GenBank/DDBJ databases">
        <authorList>
            <person name="Kallberg Y."/>
            <person name="Tangrot J."/>
            <person name="Rosling A."/>
        </authorList>
    </citation>
    <scope>NUCLEOTIDE SEQUENCE</scope>
    <source>
        <strain evidence="1">28 12/20/2015</strain>
    </source>
</reference>
<organism evidence="1 2">
    <name type="scientific">Cetraspora pellucida</name>
    <dbReference type="NCBI Taxonomy" id="1433469"/>
    <lineage>
        <taxon>Eukaryota</taxon>
        <taxon>Fungi</taxon>
        <taxon>Fungi incertae sedis</taxon>
        <taxon>Mucoromycota</taxon>
        <taxon>Glomeromycotina</taxon>
        <taxon>Glomeromycetes</taxon>
        <taxon>Diversisporales</taxon>
        <taxon>Gigasporaceae</taxon>
        <taxon>Cetraspora</taxon>
    </lineage>
</organism>
<protein>
    <submittedName>
        <fullName evidence="1">8501_t:CDS:1</fullName>
    </submittedName>
</protein>
<accession>A0ACA9REF5</accession>
<feature type="non-terminal residue" evidence="1">
    <location>
        <position position="48"/>
    </location>
</feature>
<feature type="non-terminal residue" evidence="1">
    <location>
        <position position="1"/>
    </location>
</feature>
<proteinExistence type="predicted"/>
<name>A0ACA9REF5_9GLOM</name>
<keyword evidence="2" id="KW-1185">Reference proteome</keyword>
<evidence type="ECO:0000313" key="1">
    <source>
        <dbReference type="EMBL" id="CAG8788107.1"/>
    </source>
</evidence>
<evidence type="ECO:0000313" key="2">
    <source>
        <dbReference type="Proteomes" id="UP000789366"/>
    </source>
</evidence>
<dbReference type="Proteomes" id="UP000789366">
    <property type="component" value="Unassembled WGS sequence"/>
</dbReference>
<gene>
    <name evidence="1" type="ORF">SPELUC_LOCUS16982</name>
</gene>
<dbReference type="EMBL" id="CAJVPW010066384">
    <property type="protein sequence ID" value="CAG8788107.1"/>
    <property type="molecule type" value="Genomic_DNA"/>
</dbReference>
<comment type="caution">
    <text evidence="1">The sequence shown here is derived from an EMBL/GenBank/DDBJ whole genome shotgun (WGS) entry which is preliminary data.</text>
</comment>
<sequence>IYSHLCHMSDNIFKIYKEIEMNLGLDKWIAFISNSGSDFKKMQCLICE</sequence>